<organism evidence="4 5">
    <name type="scientific">Leucobacter chromiiresistens</name>
    <dbReference type="NCBI Taxonomy" id="1079994"/>
    <lineage>
        <taxon>Bacteria</taxon>
        <taxon>Bacillati</taxon>
        <taxon>Actinomycetota</taxon>
        <taxon>Actinomycetes</taxon>
        <taxon>Micrococcales</taxon>
        <taxon>Microbacteriaceae</taxon>
        <taxon>Leucobacter</taxon>
    </lineage>
</organism>
<keyword evidence="2" id="KW-0804">Transcription</keyword>
<keyword evidence="5" id="KW-1185">Reference proteome</keyword>
<dbReference type="PATRIC" id="fig|1079994.3.peg.1503"/>
<dbReference type="EMBL" id="LDRK01000033">
    <property type="protein sequence ID" value="KTR85967.1"/>
    <property type="molecule type" value="Genomic_DNA"/>
</dbReference>
<proteinExistence type="predicted"/>
<keyword evidence="1" id="KW-0805">Transcription regulation</keyword>
<evidence type="ECO:0000256" key="1">
    <source>
        <dbReference type="ARBA" id="ARBA00023015"/>
    </source>
</evidence>
<name>A0A147ENE9_9MICO</name>
<evidence type="ECO:0000259" key="3">
    <source>
        <dbReference type="Pfam" id="PF13490"/>
    </source>
</evidence>
<dbReference type="InterPro" id="IPR027383">
    <property type="entry name" value="Znf_put"/>
</dbReference>
<feature type="domain" description="Putative zinc-finger" evidence="3">
    <location>
        <begin position="4"/>
        <end position="38"/>
    </location>
</feature>
<evidence type="ECO:0000313" key="4">
    <source>
        <dbReference type="EMBL" id="KTR85967.1"/>
    </source>
</evidence>
<comment type="caution">
    <text evidence="4">The sequence shown here is derived from an EMBL/GenBank/DDBJ whole genome shotgun (WGS) entry which is preliminary data.</text>
</comment>
<dbReference type="Gene3D" id="1.10.10.1320">
    <property type="entry name" value="Anti-sigma factor, zinc-finger domain"/>
    <property type="match status" value="1"/>
</dbReference>
<reference evidence="4 5" key="1">
    <citation type="journal article" date="2016" name="Front. Microbiol.">
        <title>Genomic Resource of Rice Seed Associated Bacteria.</title>
        <authorList>
            <person name="Midha S."/>
            <person name="Bansal K."/>
            <person name="Sharma S."/>
            <person name="Kumar N."/>
            <person name="Patil P.P."/>
            <person name="Chaudhry V."/>
            <person name="Patil P.B."/>
        </authorList>
    </citation>
    <scope>NUCLEOTIDE SEQUENCE [LARGE SCALE GENOMIC DNA]</scope>
    <source>
        <strain evidence="4 5">NS354</strain>
    </source>
</reference>
<gene>
    <name evidence="4" type="ORF">NS354_06925</name>
</gene>
<dbReference type="InterPro" id="IPR041916">
    <property type="entry name" value="Anti_sigma_zinc_sf"/>
</dbReference>
<accession>A0A147ENE9</accession>
<evidence type="ECO:0000313" key="5">
    <source>
        <dbReference type="Proteomes" id="UP000070810"/>
    </source>
</evidence>
<dbReference type="RefSeq" id="WP_058593840.1">
    <property type="nucleotide sequence ID" value="NZ_LDRK01000033.1"/>
</dbReference>
<dbReference type="Proteomes" id="UP000070810">
    <property type="component" value="Unassembled WGS sequence"/>
</dbReference>
<dbReference type="Pfam" id="PF13490">
    <property type="entry name" value="zf-HC2"/>
    <property type="match status" value="1"/>
</dbReference>
<dbReference type="AlphaFoldDB" id="A0A147ENE9"/>
<dbReference type="OrthoDB" id="3267840at2"/>
<evidence type="ECO:0000256" key="2">
    <source>
        <dbReference type="ARBA" id="ARBA00023163"/>
    </source>
</evidence>
<sequence>MNECEQAKANVYELLRGELCAEESAPIRAHIAQCPSCQDERNACEKLTNVVKRACEEERDSNCPPEALRDAILRSLRAEGPGAVV</sequence>
<protein>
    <submittedName>
        <fullName evidence="4">Alpha-ketoglutarate decarboxylase</fullName>
    </submittedName>
</protein>